<gene>
    <name evidence="3" type="ORF">J40TS1_09420</name>
</gene>
<keyword evidence="4" id="KW-1185">Reference proteome</keyword>
<keyword evidence="2" id="KW-0472">Membrane</keyword>
<feature type="compositionally biased region" description="Basic residues" evidence="1">
    <location>
        <begin position="9"/>
        <end position="21"/>
    </location>
</feature>
<evidence type="ECO:0008006" key="5">
    <source>
        <dbReference type="Google" id="ProtNLM"/>
    </source>
</evidence>
<dbReference type="EMBL" id="BOSE01000001">
    <property type="protein sequence ID" value="GIP15300.1"/>
    <property type="molecule type" value="Genomic_DNA"/>
</dbReference>
<proteinExistence type="predicted"/>
<evidence type="ECO:0000256" key="2">
    <source>
        <dbReference type="SAM" id="Phobius"/>
    </source>
</evidence>
<sequence>MGKGNRFSRGNKKYRQTPVMRHKQLPRDDAAVLQHEPLPPLEHGGVNTEMGADLTYEELHANQSNRLTDFAENQEGRRAAVSWYAGMLALVVSIFALFVWPFWTGLSGLILSGYAYNQGTRAIAWVSATLSVVAIVMSIIEYFYRL</sequence>
<accession>A0A919YKU0</accession>
<evidence type="ECO:0000313" key="3">
    <source>
        <dbReference type="EMBL" id="GIP15300.1"/>
    </source>
</evidence>
<feature type="region of interest" description="Disordered" evidence="1">
    <location>
        <begin position="1"/>
        <end position="21"/>
    </location>
</feature>
<name>A0A919YKU0_9BACL</name>
<dbReference type="AlphaFoldDB" id="A0A919YKU0"/>
<evidence type="ECO:0000313" key="4">
    <source>
        <dbReference type="Proteomes" id="UP000683139"/>
    </source>
</evidence>
<dbReference type="Proteomes" id="UP000683139">
    <property type="component" value="Unassembled WGS sequence"/>
</dbReference>
<keyword evidence="2" id="KW-0812">Transmembrane</keyword>
<protein>
    <recommendedName>
        <fullName evidence="5">DUF4190 domain-containing protein</fullName>
    </recommendedName>
</protein>
<feature type="transmembrane region" description="Helical" evidence="2">
    <location>
        <begin position="83"/>
        <end position="103"/>
    </location>
</feature>
<keyword evidence="2" id="KW-1133">Transmembrane helix</keyword>
<dbReference type="RefSeq" id="WP_213513521.1">
    <property type="nucleotide sequence ID" value="NZ_BOSE01000001.1"/>
</dbReference>
<reference evidence="3" key="1">
    <citation type="submission" date="2021-03" db="EMBL/GenBank/DDBJ databases">
        <title>Antimicrobial resistance genes in bacteria isolated from Japanese honey, and their potential for conferring macrolide and lincosamide resistance in the American foulbrood pathogen Paenibacillus larvae.</title>
        <authorList>
            <person name="Okamoto M."/>
            <person name="Kumagai M."/>
            <person name="Kanamori H."/>
            <person name="Takamatsu D."/>
        </authorList>
    </citation>
    <scope>NUCLEOTIDE SEQUENCE</scope>
    <source>
        <strain evidence="3">J40TS1</strain>
    </source>
</reference>
<evidence type="ECO:0000256" key="1">
    <source>
        <dbReference type="SAM" id="MobiDB-lite"/>
    </source>
</evidence>
<organism evidence="3 4">
    <name type="scientific">Paenibacillus montaniterrae</name>
    <dbReference type="NCBI Taxonomy" id="429341"/>
    <lineage>
        <taxon>Bacteria</taxon>
        <taxon>Bacillati</taxon>
        <taxon>Bacillota</taxon>
        <taxon>Bacilli</taxon>
        <taxon>Bacillales</taxon>
        <taxon>Paenibacillaceae</taxon>
        <taxon>Paenibacillus</taxon>
    </lineage>
</organism>
<comment type="caution">
    <text evidence="3">The sequence shown here is derived from an EMBL/GenBank/DDBJ whole genome shotgun (WGS) entry which is preliminary data.</text>
</comment>
<feature type="transmembrane region" description="Helical" evidence="2">
    <location>
        <begin position="123"/>
        <end position="144"/>
    </location>
</feature>